<evidence type="ECO:0000313" key="3">
    <source>
        <dbReference type="EnsemblPlants" id="PNT71945"/>
    </source>
</evidence>
<gene>
    <name evidence="2" type="ORF">BRADI_2g37642v3</name>
</gene>
<dbReference type="EnsemblPlants" id="PNT71945">
    <property type="protein sequence ID" value="PNT71945"/>
    <property type="gene ID" value="BRADI_2g37642v3"/>
</dbReference>
<keyword evidence="1" id="KW-0812">Transmembrane</keyword>
<reference evidence="2 3" key="1">
    <citation type="journal article" date="2010" name="Nature">
        <title>Genome sequencing and analysis of the model grass Brachypodium distachyon.</title>
        <authorList>
            <consortium name="International Brachypodium Initiative"/>
        </authorList>
    </citation>
    <scope>NUCLEOTIDE SEQUENCE [LARGE SCALE GENOMIC DNA]</scope>
    <source>
        <strain evidence="2 3">Bd21</strain>
    </source>
</reference>
<keyword evidence="4" id="KW-1185">Reference proteome</keyword>
<dbReference type="Proteomes" id="UP000008810">
    <property type="component" value="Chromosome 2"/>
</dbReference>
<evidence type="ECO:0000256" key="1">
    <source>
        <dbReference type="SAM" id="Phobius"/>
    </source>
</evidence>
<feature type="transmembrane region" description="Helical" evidence="1">
    <location>
        <begin position="12"/>
        <end position="32"/>
    </location>
</feature>
<evidence type="ECO:0000313" key="2">
    <source>
        <dbReference type="EMBL" id="PNT71945.1"/>
    </source>
</evidence>
<keyword evidence="1" id="KW-1133">Transmembrane helix</keyword>
<evidence type="ECO:0000313" key="4">
    <source>
        <dbReference type="Proteomes" id="UP000008810"/>
    </source>
</evidence>
<reference evidence="3" key="3">
    <citation type="submission" date="2018-08" db="UniProtKB">
        <authorList>
            <consortium name="EnsemblPlants"/>
        </authorList>
    </citation>
    <scope>IDENTIFICATION</scope>
    <source>
        <strain evidence="3">cv. Bd21</strain>
    </source>
</reference>
<sequence length="87" mass="9872">MDVATGTLNLVVANTILVLMAKVFLLMSWPMLIRKMKYGRLKTNARKLATIHPKKDLERMITTKTIDKAHFSNSDLNIMQLRLSSIG</sequence>
<dbReference type="InParanoid" id="A0A2K2DCC8"/>
<dbReference type="EMBL" id="CM000881">
    <property type="protein sequence ID" value="PNT71945.1"/>
    <property type="molecule type" value="Genomic_DNA"/>
</dbReference>
<reference evidence="2" key="2">
    <citation type="submission" date="2017-06" db="EMBL/GenBank/DDBJ databases">
        <title>WGS assembly of Brachypodium distachyon.</title>
        <authorList>
            <consortium name="The International Brachypodium Initiative"/>
            <person name="Lucas S."/>
            <person name="Harmon-Smith M."/>
            <person name="Lail K."/>
            <person name="Tice H."/>
            <person name="Grimwood J."/>
            <person name="Bruce D."/>
            <person name="Barry K."/>
            <person name="Shu S."/>
            <person name="Lindquist E."/>
            <person name="Wang M."/>
            <person name="Pitluck S."/>
            <person name="Vogel J.P."/>
            <person name="Garvin D.F."/>
            <person name="Mockler T.C."/>
            <person name="Schmutz J."/>
            <person name="Rokhsar D."/>
            <person name="Bevan M.W."/>
        </authorList>
    </citation>
    <scope>NUCLEOTIDE SEQUENCE</scope>
    <source>
        <strain evidence="2">Bd21</strain>
    </source>
</reference>
<proteinExistence type="predicted"/>
<name>A0A2K2DCC8_BRADI</name>
<organism evidence="2">
    <name type="scientific">Brachypodium distachyon</name>
    <name type="common">Purple false brome</name>
    <name type="synonym">Trachynia distachya</name>
    <dbReference type="NCBI Taxonomy" id="15368"/>
    <lineage>
        <taxon>Eukaryota</taxon>
        <taxon>Viridiplantae</taxon>
        <taxon>Streptophyta</taxon>
        <taxon>Embryophyta</taxon>
        <taxon>Tracheophyta</taxon>
        <taxon>Spermatophyta</taxon>
        <taxon>Magnoliopsida</taxon>
        <taxon>Liliopsida</taxon>
        <taxon>Poales</taxon>
        <taxon>Poaceae</taxon>
        <taxon>BOP clade</taxon>
        <taxon>Pooideae</taxon>
        <taxon>Stipodae</taxon>
        <taxon>Brachypodieae</taxon>
        <taxon>Brachypodium</taxon>
    </lineage>
</organism>
<dbReference type="AlphaFoldDB" id="A0A2K2DCC8"/>
<keyword evidence="1" id="KW-0472">Membrane</keyword>
<protein>
    <submittedName>
        <fullName evidence="2 3">Uncharacterized protein</fullName>
    </submittedName>
</protein>
<accession>A0A2K2DCC8</accession>
<dbReference type="Gramene" id="PNT71945">
    <property type="protein sequence ID" value="PNT71945"/>
    <property type="gene ID" value="BRADI_2g37642v3"/>
</dbReference>